<evidence type="ECO:0000259" key="2">
    <source>
        <dbReference type="PROSITE" id="PS00028"/>
    </source>
</evidence>
<proteinExistence type="predicted"/>
<name>A0AAE9DV82_CAEBR</name>
<evidence type="ECO:0000256" key="1">
    <source>
        <dbReference type="SAM" id="MobiDB-lite"/>
    </source>
</evidence>
<evidence type="ECO:0000313" key="3">
    <source>
        <dbReference type="EMBL" id="ULU13207.1"/>
    </source>
</evidence>
<dbReference type="InterPro" id="IPR013087">
    <property type="entry name" value="Znf_C2H2_type"/>
</dbReference>
<dbReference type="PANTHER" id="PTHR36945:SF2">
    <property type="entry name" value="C2H2-TYPE DOMAIN-CONTAINING PROTEIN"/>
    <property type="match status" value="1"/>
</dbReference>
<reference evidence="3 4" key="1">
    <citation type="submission" date="2022-05" db="EMBL/GenBank/DDBJ databases">
        <title>Chromosome-level reference genomes for two strains of Caenorhabditis briggsae: an improved platform for comparative genomics.</title>
        <authorList>
            <person name="Stevens L."/>
            <person name="Andersen E.C."/>
        </authorList>
    </citation>
    <scope>NUCLEOTIDE SEQUENCE [LARGE SCALE GENOMIC DNA]</scope>
    <source>
        <strain evidence="3">QX1410_ONT</strain>
        <tissue evidence="3">Whole-organism</tissue>
    </source>
</reference>
<accession>A0AAE9DV82</accession>
<feature type="compositionally biased region" description="Basic and acidic residues" evidence="1">
    <location>
        <begin position="1117"/>
        <end position="1128"/>
    </location>
</feature>
<sequence>MSCDEWNTFIQVNIYGQTLQALKQRGVVLETVLNDLGCSKLWITEGKLYNEHATTIDSEDTSTIVVPVFSTTTVEEKCPRFSTPAVSQNELQRKFTLNLPIKLSEINSSFEEDGFSMEMDDREENDGVIVELLKELVEKASEEFEEIPVAPEFNPSNDYTERPLLSTTIVKRGPRYSTPIASEVDLSEVFALDMPEIFSDIESNDDDGIESEVQFQRKTLRSISTVPSVKRRQSRRLSAPDLKGVDRKNGEKPRLQRLCLTRSTTERECSQLKIPKFCSMNPEIYRTETNAAQLLARIDSIHNGSQVKGDAAVRTFEVPEPHDEPHDDLSMPHYHEMENIVYDQSFNQYDFDEEGGDYHSIPEESEETLQIDMYTPPPLPNTIKTKSIMKSVDGPTMGNKKAVSFKTPPKNRDNTLHIIQCCFKGCKKGLQWRRKYGKIHLANHALSHLKEKCIKCKNCDFRANSVTQIRYHYKTKHSDVKMEGFGVLSLQFEDVNIESIWEKCYKKQLHIVGRITNNALARRRTVRKIDNNAPSTSATPMICDEWNKFIQVNIYGHTLQGLEEQGVVLEALLNDVGCSKLWIVEGSMYKGESFDQSTIESATDVTVPVLSTTIADVKCPRFSTPAVSQNELQRQFTLNLPVKYSEINSSFEEDGFLIDEQPENDENDDVIVQLLSELVEKASDELESPANPNELIEKVVDGDVTRSKVLSTTYADVPRYSTPISSEIDQDEVFTLNMPEILSDIESNDDDAIVTSEDRKRKYGRSVSAVKPSTRRSRRLSAPNLKSKLKGKADEEEPKMKRPALTRSASDQQRHGPGFTIKIKKCYTINPKLLLPTSQNTNNNEDGELMDLEDQRSDDQYCDAASLIELKPVTNFQFPDPEPLAQVRVKREMISMPVAAESWRVTMDQMSNFQDNISYGMDYGDAGDFEEDDDNFFSTSDNDTMLMAVESESQSTKHTPPPPHMISTKSILRSQTASKAKKTVSFGVAKNKMSEKQKKLDQTHRIECHYEGCGKVMNWKIRYGKQRLLDHVFTHFNDKCIVCRICEQSFGTSEQIRYHCKKAHPEVKGSKFRILDVFNLEMDDVTVTDLFNECYEPQLPIIGKIGKIKNLRRKCEKKTEGDDEKRQDEEEEEEEEDDDDNNIPGPSNMFYFRRIR</sequence>
<protein>
    <recommendedName>
        <fullName evidence="2">C2H2-type domain-containing protein</fullName>
    </recommendedName>
</protein>
<feature type="region of interest" description="Disordered" evidence="1">
    <location>
        <begin position="747"/>
        <end position="817"/>
    </location>
</feature>
<dbReference type="Proteomes" id="UP000827892">
    <property type="component" value="Chromosome I"/>
</dbReference>
<dbReference type="SMART" id="SM00355">
    <property type="entry name" value="ZnF_C2H2"/>
    <property type="match status" value="4"/>
</dbReference>
<dbReference type="PROSITE" id="PS00028">
    <property type="entry name" value="ZINC_FINGER_C2H2_1"/>
    <property type="match status" value="1"/>
</dbReference>
<gene>
    <name evidence="3" type="ORF">L3Y34_016008</name>
</gene>
<evidence type="ECO:0000313" key="4">
    <source>
        <dbReference type="Proteomes" id="UP000827892"/>
    </source>
</evidence>
<feature type="region of interest" description="Disordered" evidence="1">
    <location>
        <begin position="226"/>
        <end position="250"/>
    </location>
</feature>
<dbReference type="EMBL" id="CP090891">
    <property type="protein sequence ID" value="ULU13207.1"/>
    <property type="molecule type" value="Genomic_DNA"/>
</dbReference>
<feature type="region of interest" description="Disordered" evidence="1">
    <location>
        <begin position="1113"/>
        <end position="1156"/>
    </location>
</feature>
<dbReference type="InterPro" id="IPR053360">
    <property type="entry name" value="Zinc_finger_domain"/>
</dbReference>
<dbReference type="Gene3D" id="3.30.160.60">
    <property type="entry name" value="Classic Zinc Finger"/>
    <property type="match status" value="1"/>
</dbReference>
<organism evidence="3 4">
    <name type="scientific">Caenorhabditis briggsae</name>
    <dbReference type="NCBI Taxonomy" id="6238"/>
    <lineage>
        <taxon>Eukaryota</taxon>
        <taxon>Metazoa</taxon>
        <taxon>Ecdysozoa</taxon>
        <taxon>Nematoda</taxon>
        <taxon>Chromadorea</taxon>
        <taxon>Rhabditida</taxon>
        <taxon>Rhabditina</taxon>
        <taxon>Rhabditomorpha</taxon>
        <taxon>Rhabditoidea</taxon>
        <taxon>Rhabditidae</taxon>
        <taxon>Peloderinae</taxon>
        <taxon>Caenorhabditis</taxon>
    </lineage>
</organism>
<feature type="compositionally biased region" description="Acidic residues" evidence="1">
    <location>
        <begin position="1129"/>
        <end position="1141"/>
    </location>
</feature>
<dbReference type="PANTHER" id="PTHR36945">
    <property type="entry name" value="HIGH INCIDENCE OF MALES (INCREASED X CHROMOSOME LOSS)-RELATED-RELATED"/>
    <property type="match status" value="1"/>
</dbReference>
<dbReference type="AlphaFoldDB" id="A0AAE9DV82"/>
<feature type="domain" description="C2H2-type" evidence="2">
    <location>
        <begin position="1043"/>
        <end position="1064"/>
    </location>
</feature>